<evidence type="ECO:0000313" key="3">
    <source>
        <dbReference type="Proteomes" id="UP001055025"/>
    </source>
</evidence>
<gene>
    <name evidence="2" type="ORF">ATOP_05990</name>
</gene>
<evidence type="ECO:0000313" key="2">
    <source>
        <dbReference type="EMBL" id="GJM54944.1"/>
    </source>
</evidence>
<feature type="transmembrane region" description="Helical" evidence="1">
    <location>
        <begin position="125"/>
        <end position="144"/>
    </location>
</feature>
<reference evidence="2" key="1">
    <citation type="journal article" date="2022" name="Int. J. Syst. Evol. Microbiol.">
        <title>Granulimonas faecalis gen. nov., sp. nov., and Leptogranulimonas caecicola gen. nov., sp. nov., novel lactate-producing Atopobiaceae bacteria isolated from mouse intestines, and an emended description of the family Atopobiaceae.</title>
        <authorList>
            <person name="Morinaga K."/>
            <person name="Kusada H."/>
            <person name="Sakamoto S."/>
            <person name="Murakami T."/>
            <person name="Toyoda A."/>
            <person name="Mori H."/>
            <person name="Meng X.Y."/>
            <person name="Takashino M."/>
            <person name="Murotomi K."/>
            <person name="Tamaki H."/>
        </authorList>
    </citation>
    <scope>NUCLEOTIDE SEQUENCE</scope>
    <source>
        <strain evidence="2">OPF53</strain>
    </source>
</reference>
<dbReference type="AlphaFoldDB" id="A0AAV5B2J0"/>
<comment type="caution">
    <text evidence="2">The sequence shown here is derived from an EMBL/GenBank/DDBJ whole genome shotgun (WGS) entry which is preliminary data.</text>
</comment>
<keyword evidence="3" id="KW-1185">Reference proteome</keyword>
<keyword evidence="1" id="KW-0812">Transmembrane</keyword>
<organism evidence="2 3">
    <name type="scientific">Granulimonas faecalis</name>
    <dbReference type="NCBI Taxonomy" id="2894155"/>
    <lineage>
        <taxon>Bacteria</taxon>
        <taxon>Bacillati</taxon>
        <taxon>Actinomycetota</taxon>
        <taxon>Coriobacteriia</taxon>
        <taxon>Coriobacteriales</taxon>
        <taxon>Kribbibacteriaceae</taxon>
        <taxon>Granulimonas</taxon>
    </lineage>
</organism>
<dbReference type="EMBL" id="BQKC01000001">
    <property type="protein sequence ID" value="GJM54944.1"/>
    <property type="molecule type" value="Genomic_DNA"/>
</dbReference>
<dbReference type="InterPro" id="IPR007563">
    <property type="entry name" value="DUF554"/>
</dbReference>
<dbReference type="PANTHER" id="PTHR36111:SF2">
    <property type="entry name" value="INNER MEMBRANE PROTEIN"/>
    <property type="match status" value="1"/>
</dbReference>
<keyword evidence="1" id="KW-0472">Membrane</keyword>
<feature type="transmembrane region" description="Helical" evidence="1">
    <location>
        <begin position="174"/>
        <end position="195"/>
    </location>
</feature>
<protein>
    <submittedName>
        <fullName evidence="2">Membrane protein</fullName>
    </submittedName>
</protein>
<evidence type="ECO:0000256" key="1">
    <source>
        <dbReference type="SAM" id="Phobius"/>
    </source>
</evidence>
<proteinExistence type="predicted"/>
<dbReference type="Proteomes" id="UP001055025">
    <property type="component" value="Unassembled WGS sequence"/>
</dbReference>
<keyword evidence="1" id="KW-1133">Transmembrane helix</keyword>
<feature type="transmembrane region" description="Helical" evidence="1">
    <location>
        <begin position="91"/>
        <end position="113"/>
    </location>
</feature>
<sequence>MAGGVAGLALRRRVSQGLGDFLMEGLGLCVILVAAGGMTGSTPVLAVVASVVLGSLLGRALDIEGALRRLGDRVQDALAHRFRGSAAMGRFSEGFVAATLFICVGSMAVVGSLQSGLSGDHSTLFAKGAIDMVVVAVMAASMGVGVPFSGICAFAYEALLSAGASLLSPVLTDAVISAMTVTGSLLLLAVGLNMLGVTRIKVADMLPAAFVPVLFAPWLG</sequence>
<name>A0AAV5B2J0_9ACTN</name>
<dbReference type="Pfam" id="PF04474">
    <property type="entry name" value="DUF554"/>
    <property type="match status" value="1"/>
</dbReference>
<feature type="transmembrane region" description="Helical" evidence="1">
    <location>
        <begin position="21"/>
        <end position="38"/>
    </location>
</feature>
<dbReference type="PANTHER" id="PTHR36111">
    <property type="entry name" value="INNER MEMBRANE PROTEIN-RELATED"/>
    <property type="match status" value="1"/>
</dbReference>
<accession>A0AAV5B2J0</accession>